<name>B6SKJ0_MAIZE</name>
<proteinExistence type="evidence at transcript level"/>
<protein>
    <submittedName>
        <fullName evidence="1">Uncharacterized protein</fullName>
    </submittedName>
</protein>
<reference evidence="1" key="1">
    <citation type="journal article" date="2009" name="Plant Mol. Biol.">
        <title>Insights into corn genes derived from large-scale cDNA sequencing.</title>
        <authorList>
            <person name="Alexandrov N.N."/>
            <person name="Brover V.V."/>
            <person name="Freidin S."/>
            <person name="Troukhan M.E."/>
            <person name="Tatarinova T.V."/>
            <person name="Zhang H."/>
            <person name="Swaller T.J."/>
            <person name="Lu Y.P."/>
            <person name="Bouck J."/>
            <person name="Flavell R.B."/>
            <person name="Feldmann K.A."/>
        </authorList>
    </citation>
    <scope>NUCLEOTIDE SEQUENCE</scope>
</reference>
<sequence>MLIKVLDKLRESRNSRRLRGFCEYRARFSYNELCRYSDQLTKLVYRVEY</sequence>
<organism evidence="1">
    <name type="scientific">Zea mays</name>
    <name type="common">Maize</name>
    <dbReference type="NCBI Taxonomy" id="4577"/>
    <lineage>
        <taxon>Eukaryota</taxon>
        <taxon>Viridiplantae</taxon>
        <taxon>Streptophyta</taxon>
        <taxon>Embryophyta</taxon>
        <taxon>Tracheophyta</taxon>
        <taxon>Spermatophyta</taxon>
        <taxon>Magnoliopsida</taxon>
        <taxon>Liliopsida</taxon>
        <taxon>Poales</taxon>
        <taxon>Poaceae</taxon>
        <taxon>PACMAD clade</taxon>
        <taxon>Panicoideae</taxon>
        <taxon>Andropogonodae</taxon>
        <taxon>Andropogoneae</taxon>
        <taxon>Tripsacinae</taxon>
        <taxon>Zea</taxon>
    </lineage>
</organism>
<accession>B6SKJ0</accession>
<evidence type="ECO:0000313" key="1">
    <source>
        <dbReference type="EMBL" id="ACG25373.1"/>
    </source>
</evidence>
<dbReference type="EMBL" id="EU953255">
    <property type="protein sequence ID" value="ACG25373.1"/>
    <property type="molecule type" value="mRNA"/>
</dbReference>
<dbReference type="AlphaFoldDB" id="B6SKJ0"/>